<dbReference type="Proteomes" id="UP001234178">
    <property type="component" value="Unassembled WGS sequence"/>
</dbReference>
<keyword evidence="5" id="KW-1185">Reference proteome</keyword>
<dbReference type="PANTHER" id="PTHR21501">
    <property type="entry name" value="PROTEIN FAM-161"/>
    <property type="match status" value="1"/>
</dbReference>
<feature type="region of interest" description="Disordered" evidence="3">
    <location>
        <begin position="651"/>
        <end position="679"/>
    </location>
</feature>
<feature type="compositionally biased region" description="Polar residues" evidence="3">
    <location>
        <begin position="295"/>
        <end position="319"/>
    </location>
</feature>
<evidence type="ECO:0000313" key="5">
    <source>
        <dbReference type="Proteomes" id="UP001234178"/>
    </source>
</evidence>
<proteinExistence type="inferred from homology"/>
<dbReference type="EMBL" id="JAOYFB010000001">
    <property type="protein sequence ID" value="KAK4004268.1"/>
    <property type="molecule type" value="Genomic_DNA"/>
</dbReference>
<evidence type="ECO:0000256" key="2">
    <source>
        <dbReference type="ARBA" id="ARBA00023054"/>
    </source>
</evidence>
<feature type="compositionally biased region" description="Low complexity" evidence="3">
    <location>
        <begin position="341"/>
        <end position="373"/>
    </location>
</feature>
<keyword evidence="2" id="KW-0175">Coiled coil</keyword>
<feature type="region of interest" description="Disordered" evidence="3">
    <location>
        <begin position="826"/>
        <end position="847"/>
    </location>
</feature>
<evidence type="ECO:0000256" key="1">
    <source>
        <dbReference type="ARBA" id="ARBA00006663"/>
    </source>
</evidence>
<feature type="region of interest" description="Disordered" evidence="3">
    <location>
        <begin position="285"/>
        <end position="375"/>
    </location>
</feature>
<evidence type="ECO:0000256" key="3">
    <source>
        <dbReference type="SAM" id="MobiDB-lite"/>
    </source>
</evidence>
<feature type="compositionally biased region" description="Basic residues" evidence="3">
    <location>
        <begin position="58"/>
        <end position="70"/>
    </location>
</feature>
<name>A0ABQ9YUC3_9CRUS</name>
<dbReference type="InterPro" id="IPR019579">
    <property type="entry name" value="FAM161A/B"/>
</dbReference>
<dbReference type="PANTHER" id="PTHR21501:SF1">
    <property type="entry name" value="PROTEIN FAM-161"/>
    <property type="match status" value="1"/>
</dbReference>
<comment type="caution">
    <text evidence="4">The sequence shown here is derived from an EMBL/GenBank/DDBJ whole genome shotgun (WGS) entry which is preliminary data.</text>
</comment>
<gene>
    <name evidence="4" type="ORF">OUZ56_006010</name>
</gene>
<feature type="compositionally biased region" description="Low complexity" evidence="3">
    <location>
        <begin position="285"/>
        <end position="294"/>
    </location>
</feature>
<dbReference type="Pfam" id="PF10595">
    <property type="entry name" value="FAM161A_B"/>
    <property type="match status" value="1"/>
</dbReference>
<reference evidence="4 5" key="1">
    <citation type="journal article" date="2023" name="Nucleic Acids Res.">
        <title>The hologenome of Daphnia magna reveals possible DNA methylation and microbiome-mediated evolution of the host genome.</title>
        <authorList>
            <person name="Chaturvedi A."/>
            <person name="Li X."/>
            <person name="Dhandapani V."/>
            <person name="Marshall H."/>
            <person name="Kissane S."/>
            <person name="Cuenca-Cambronero M."/>
            <person name="Asole G."/>
            <person name="Calvet F."/>
            <person name="Ruiz-Romero M."/>
            <person name="Marangio P."/>
            <person name="Guigo R."/>
            <person name="Rago D."/>
            <person name="Mirbahai L."/>
            <person name="Eastwood N."/>
            <person name="Colbourne J.K."/>
            <person name="Zhou J."/>
            <person name="Mallon E."/>
            <person name="Orsini L."/>
        </authorList>
    </citation>
    <scope>NUCLEOTIDE SEQUENCE [LARGE SCALE GENOMIC DNA]</scope>
    <source>
        <strain evidence="4">LRV0_1</strain>
    </source>
</reference>
<sequence length="942" mass="106983">MSYRPGGSQSRNRRLIPQKLSHFFSSFPDSYEFPAVPDWLLRRPMGSVWCVPKSPQQQHRHGSARNTGRRNRIEPESNAQFLPRNRSSSRKRTDKVADLTYKNTWSSFLKTSKSDQVTFFPIKAPPTMVEPVNGRPSVRFNQRRSWDDTAVLDHQLPTENRYRKPLSSSPVRRRPSSMRNDSRKYSKLESKALREAWLNENVFPQFAGSIYSASSAALMASSAEEPPTVRHCKNSAYTLREYLRPCPAIPPYRPGRRKVDSVEANVSSGTTDSVFTPGSMEMSGTSTLATTSGSVNVNATSSPTTSFDSMQARYSTRPTVHSPPIRHQSSRFQDDSLETAETSQSVEVQVSSTLTTRSSSTSMQPHMSSDSSMGYPPLFVNKNAASTMARDVLIRERAISSANSRKSCLKEANTRKSRLTTFKDPSRLEWTKRYLYTLAPTTNRNSYHHDRSSSMSRVSSSDPRDFQIYTVQQRPWQSNPDLRMQKWKPNALTKTNLGFHSSSAEDSLDALDLLNQKKQFLKQLFGEKKDDEGSYRSLKREARSLALLQSATLPRCLSAGRSRSSENSGQYSTGYGSDDLAKWKANSCNSGRSIKKIIPDYKKSHEMLARELDFRKKQNLTTTARPFIFSTDNLLSTEKFSLGSEAANCDEKRSSFSTRQTPRNKLVPSSARLRSPDKQQRSCVKFDALQSFNSPLQPASGENKASVLRRRLTKKKCEEQLANSWQQQERERERRSRLRAIRLDPAWTNVRGGDQALEDIAHRRCYKEVVERERLLQYYMDKEEMLTRVWQMPPLFERQAMDKKEIHPSGLQVYPDRTSATTLNMSFNPTNSRSSGGVRKKTAFRNSPKTEESLDCYMASESLQLSRPRQVLAENLRGIGTLDRCAACVMLLDKQQKAKEHARQPQAVAPCIFPVILCFYSNMSKTEPETATTGRPFTCKSL</sequence>
<protein>
    <submittedName>
        <fullName evidence="4">Uncharacterized protein</fullName>
    </submittedName>
</protein>
<feature type="region of interest" description="Disordered" evidence="3">
    <location>
        <begin position="443"/>
        <end position="463"/>
    </location>
</feature>
<dbReference type="InterPro" id="IPR051655">
    <property type="entry name" value="FAM161"/>
</dbReference>
<comment type="similarity">
    <text evidence="1">Belongs to the FAM161 family.</text>
</comment>
<evidence type="ECO:0000313" key="4">
    <source>
        <dbReference type="EMBL" id="KAK4004268.1"/>
    </source>
</evidence>
<feature type="compositionally biased region" description="Polar residues" evidence="3">
    <location>
        <begin position="826"/>
        <end position="835"/>
    </location>
</feature>
<organism evidence="4 5">
    <name type="scientific">Daphnia magna</name>
    <dbReference type="NCBI Taxonomy" id="35525"/>
    <lineage>
        <taxon>Eukaryota</taxon>
        <taxon>Metazoa</taxon>
        <taxon>Ecdysozoa</taxon>
        <taxon>Arthropoda</taxon>
        <taxon>Crustacea</taxon>
        <taxon>Branchiopoda</taxon>
        <taxon>Diplostraca</taxon>
        <taxon>Cladocera</taxon>
        <taxon>Anomopoda</taxon>
        <taxon>Daphniidae</taxon>
        <taxon>Daphnia</taxon>
    </lineage>
</organism>
<feature type="region of interest" description="Disordered" evidence="3">
    <location>
        <begin position="50"/>
        <end position="95"/>
    </location>
</feature>
<feature type="region of interest" description="Disordered" evidence="3">
    <location>
        <begin position="149"/>
        <end position="186"/>
    </location>
</feature>
<accession>A0ABQ9YUC3</accession>